<dbReference type="KEGG" id="aplc:110980252"/>
<dbReference type="RefSeq" id="XP_022092451.1">
    <property type="nucleotide sequence ID" value="XM_022236759.1"/>
</dbReference>
<evidence type="ECO:0000313" key="4">
    <source>
        <dbReference type="RefSeq" id="XP_022092451.1"/>
    </source>
</evidence>
<evidence type="ECO:0000313" key="5">
    <source>
        <dbReference type="RefSeq" id="XP_022092452.1"/>
    </source>
</evidence>
<feature type="compositionally biased region" description="Polar residues" evidence="2">
    <location>
        <begin position="73"/>
        <end position="83"/>
    </location>
</feature>
<evidence type="ECO:0000313" key="6">
    <source>
        <dbReference type="RefSeq" id="XP_022092453.1"/>
    </source>
</evidence>
<dbReference type="GO" id="GO:0016491">
    <property type="term" value="F:oxidoreductase activity"/>
    <property type="evidence" value="ECO:0007669"/>
    <property type="project" value="UniProtKB-KW"/>
</dbReference>
<dbReference type="OMA" id="HNDEREL"/>
<protein>
    <submittedName>
        <fullName evidence="4 5">Retinol dehydrogenase 12-like isoform X1</fullName>
    </submittedName>
</protein>
<feature type="compositionally biased region" description="Basic and acidic residues" evidence="2">
    <location>
        <begin position="416"/>
        <end position="454"/>
    </location>
</feature>
<feature type="compositionally biased region" description="Basic and acidic residues" evidence="2">
    <location>
        <begin position="380"/>
        <end position="394"/>
    </location>
</feature>
<dbReference type="InterPro" id="IPR036291">
    <property type="entry name" value="NAD(P)-bd_dom_sf"/>
</dbReference>
<feature type="region of interest" description="Disordered" evidence="2">
    <location>
        <begin position="355"/>
        <end position="482"/>
    </location>
</feature>
<dbReference type="GeneID" id="110980252"/>
<dbReference type="AlphaFoldDB" id="A0A8B7YGT4"/>
<organism evidence="3 6">
    <name type="scientific">Acanthaster planci</name>
    <name type="common">Crown-of-thorns starfish</name>
    <dbReference type="NCBI Taxonomy" id="133434"/>
    <lineage>
        <taxon>Eukaryota</taxon>
        <taxon>Metazoa</taxon>
        <taxon>Echinodermata</taxon>
        <taxon>Eleutherozoa</taxon>
        <taxon>Asterozoa</taxon>
        <taxon>Asteroidea</taxon>
        <taxon>Valvatacea</taxon>
        <taxon>Valvatida</taxon>
        <taxon>Acanthasteridae</taxon>
        <taxon>Acanthaster</taxon>
    </lineage>
</organism>
<accession>A0A8B7YGT4</accession>
<proteinExistence type="predicted"/>
<evidence type="ECO:0000313" key="3">
    <source>
        <dbReference type="Proteomes" id="UP000694845"/>
    </source>
</evidence>
<dbReference type="SUPFAM" id="SSF51735">
    <property type="entry name" value="NAD(P)-binding Rossmann-fold domains"/>
    <property type="match status" value="1"/>
</dbReference>
<dbReference type="RefSeq" id="XP_022092453.1">
    <property type="nucleotide sequence ID" value="XM_022236761.1"/>
</dbReference>
<feature type="compositionally biased region" description="Polar residues" evidence="2">
    <location>
        <begin position="401"/>
        <end position="413"/>
    </location>
</feature>
<keyword evidence="1" id="KW-0560">Oxidoreductase</keyword>
<dbReference type="Proteomes" id="UP000694845">
    <property type="component" value="Unplaced"/>
</dbReference>
<dbReference type="Gene3D" id="3.40.50.720">
    <property type="entry name" value="NAD(P)-binding Rossmann-like Domain"/>
    <property type="match status" value="1"/>
</dbReference>
<evidence type="ECO:0000256" key="2">
    <source>
        <dbReference type="SAM" id="MobiDB-lite"/>
    </source>
</evidence>
<sequence>MGNKLEHPDVELPPEKLVMVTGGNTGLGYETARSIAEKGARVCIACRSEDKAKDAIERMQKEHKNEVLKSRSVRASGQHSSTAEEAEVKPLNVEYIKLDLSSLQSTMDFIRETKQRMQSLNVLVCNAGIAFVQQGYTEDNYELHFQVNYLSHFLIALHLMPLLRAGAPDSRIVFLSSVAHSSGKLDLDNMQCRKSYSRYGAYASSKAYVVMAACLLARRLKGTGVSTFAVDPGVVNTDIQRNFSDWRLLSFFMGAYSKMGMMRTPKKGAATSVVACIQPSLSGRTAVFMKNCQPANPASFCRDEANQEKLWNYTLGCLSQFINDDALKEAFPFAEPDLLVIPKNTETVEEQIADELGKQEGSPDGKEGCQPRGGEASFASKKEETEPEKEHPSEAAEVASETVQITQEANGYSSGEKMRGDAPEDEEKPTRCEVAGEERSEKEPSSEGAEKTSETIHIMQEGNGDASGVKMQGDAPEDKEKE</sequence>
<feature type="region of interest" description="Disordered" evidence="2">
    <location>
        <begin position="62"/>
        <end position="85"/>
    </location>
</feature>
<dbReference type="InterPro" id="IPR002347">
    <property type="entry name" value="SDR_fam"/>
</dbReference>
<dbReference type="PANTHER" id="PTHR43157">
    <property type="entry name" value="PHOSPHATIDYLINOSITOL-GLYCAN BIOSYNTHESIS CLASS F PROTEIN-RELATED"/>
    <property type="match status" value="1"/>
</dbReference>
<keyword evidence="3" id="KW-1185">Reference proteome</keyword>
<dbReference type="PANTHER" id="PTHR43157:SF31">
    <property type="entry name" value="PHOSPHATIDYLINOSITOL-GLYCAN BIOSYNTHESIS CLASS F PROTEIN"/>
    <property type="match status" value="1"/>
</dbReference>
<evidence type="ECO:0000256" key="1">
    <source>
        <dbReference type="ARBA" id="ARBA00023002"/>
    </source>
</evidence>
<reference evidence="4 5" key="1">
    <citation type="submission" date="2025-04" db="UniProtKB">
        <authorList>
            <consortium name="RefSeq"/>
        </authorList>
    </citation>
    <scope>IDENTIFICATION</scope>
</reference>
<dbReference type="RefSeq" id="XP_022092452.1">
    <property type="nucleotide sequence ID" value="XM_022236760.1"/>
</dbReference>
<feature type="compositionally biased region" description="Basic and acidic residues" evidence="2">
    <location>
        <begin position="355"/>
        <end position="369"/>
    </location>
</feature>
<gene>
    <name evidence="4 5 6" type="primary">LOC110980252</name>
</gene>
<name>A0A8B7YGT4_ACAPL</name>
<dbReference type="Pfam" id="PF00106">
    <property type="entry name" value="adh_short"/>
    <property type="match status" value="1"/>
</dbReference>
<dbReference type="PRINTS" id="PR00081">
    <property type="entry name" value="GDHRDH"/>
</dbReference>
<dbReference type="OrthoDB" id="191139at2759"/>